<dbReference type="FunFam" id="3.40.50.300:FF:000127">
    <property type="entry name" value="Ribose import ATP-binding protein RbsA"/>
    <property type="match status" value="1"/>
</dbReference>
<dbReference type="PROSITE" id="PS50893">
    <property type="entry name" value="ABC_TRANSPORTER_2"/>
    <property type="match status" value="2"/>
</dbReference>
<proteinExistence type="predicted"/>
<dbReference type="SMART" id="SM00382">
    <property type="entry name" value="AAA"/>
    <property type="match status" value="2"/>
</dbReference>
<evidence type="ECO:0000256" key="9">
    <source>
        <dbReference type="ARBA" id="ARBA00023136"/>
    </source>
</evidence>
<dbReference type="InterPro" id="IPR017871">
    <property type="entry name" value="ABC_transporter-like_CS"/>
</dbReference>
<dbReference type="PROSITE" id="PS00211">
    <property type="entry name" value="ABC_TRANSPORTER_1"/>
    <property type="match status" value="1"/>
</dbReference>
<dbReference type="AlphaFoldDB" id="A0A7K1FGQ1"/>
<accession>A0A7K1FGQ1</accession>
<feature type="domain" description="ABC transporter" evidence="10">
    <location>
        <begin position="281"/>
        <end position="522"/>
    </location>
</feature>
<keyword evidence="4" id="KW-0762">Sugar transport</keyword>
<dbReference type="GO" id="GO:0016887">
    <property type="term" value="F:ATP hydrolysis activity"/>
    <property type="evidence" value="ECO:0007669"/>
    <property type="project" value="InterPro"/>
</dbReference>
<evidence type="ECO:0000256" key="5">
    <source>
        <dbReference type="ARBA" id="ARBA00022737"/>
    </source>
</evidence>
<reference evidence="11 12" key="1">
    <citation type="submission" date="2019-11" db="EMBL/GenBank/DDBJ databases">
        <authorList>
            <person name="Jiang L.-Q."/>
        </authorList>
    </citation>
    <scope>NUCLEOTIDE SEQUENCE [LARGE SCALE GENOMIC DNA]</scope>
    <source>
        <strain evidence="11 12">YIM 132087</strain>
    </source>
</reference>
<dbReference type="CDD" id="cd03215">
    <property type="entry name" value="ABC_Carb_Monos_II"/>
    <property type="match status" value="1"/>
</dbReference>
<dbReference type="RefSeq" id="WP_154767134.1">
    <property type="nucleotide sequence ID" value="NZ_WLYK01000001.1"/>
</dbReference>
<keyword evidence="12" id="KW-1185">Reference proteome</keyword>
<keyword evidence="8" id="KW-1278">Translocase</keyword>
<dbReference type="InterPro" id="IPR050107">
    <property type="entry name" value="ABC_carbohydrate_import_ATPase"/>
</dbReference>
<comment type="caution">
    <text evidence="11">The sequence shown here is derived from an EMBL/GenBank/DDBJ whole genome shotgun (WGS) entry which is preliminary data.</text>
</comment>
<dbReference type="Proteomes" id="UP000460221">
    <property type="component" value="Unassembled WGS sequence"/>
</dbReference>
<evidence type="ECO:0000256" key="2">
    <source>
        <dbReference type="ARBA" id="ARBA00022448"/>
    </source>
</evidence>
<evidence type="ECO:0000256" key="1">
    <source>
        <dbReference type="ARBA" id="ARBA00004202"/>
    </source>
</evidence>
<evidence type="ECO:0000259" key="10">
    <source>
        <dbReference type="PROSITE" id="PS50893"/>
    </source>
</evidence>
<evidence type="ECO:0000313" key="11">
    <source>
        <dbReference type="EMBL" id="MTD13240.1"/>
    </source>
</evidence>
<name>A0A7K1FGQ1_9ACTN</name>
<protein>
    <submittedName>
        <fullName evidence="11">ATP-binding cassette domain-containing protein</fullName>
    </submittedName>
</protein>
<dbReference type="Pfam" id="PF00005">
    <property type="entry name" value="ABC_tran"/>
    <property type="match status" value="2"/>
</dbReference>
<evidence type="ECO:0000256" key="6">
    <source>
        <dbReference type="ARBA" id="ARBA00022741"/>
    </source>
</evidence>
<dbReference type="PANTHER" id="PTHR43790">
    <property type="entry name" value="CARBOHYDRATE TRANSPORT ATP-BINDING PROTEIN MG119-RELATED"/>
    <property type="match status" value="1"/>
</dbReference>
<organism evidence="11 12">
    <name type="scientific">Nakamurella alba</name>
    <dbReference type="NCBI Taxonomy" id="2665158"/>
    <lineage>
        <taxon>Bacteria</taxon>
        <taxon>Bacillati</taxon>
        <taxon>Actinomycetota</taxon>
        <taxon>Actinomycetes</taxon>
        <taxon>Nakamurellales</taxon>
        <taxon>Nakamurellaceae</taxon>
        <taxon>Nakamurella</taxon>
    </lineage>
</organism>
<keyword evidence="2" id="KW-0813">Transport</keyword>
<evidence type="ECO:0000256" key="7">
    <source>
        <dbReference type="ARBA" id="ARBA00022840"/>
    </source>
</evidence>
<dbReference type="PANTHER" id="PTHR43790:SF3">
    <property type="entry name" value="D-ALLOSE IMPORT ATP-BINDING PROTEIN ALSA-RELATED"/>
    <property type="match status" value="1"/>
</dbReference>
<dbReference type="InterPro" id="IPR027417">
    <property type="entry name" value="P-loop_NTPase"/>
</dbReference>
<evidence type="ECO:0000256" key="8">
    <source>
        <dbReference type="ARBA" id="ARBA00022967"/>
    </source>
</evidence>
<keyword evidence="9" id="KW-0472">Membrane</keyword>
<keyword evidence="3" id="KW-1003">Cell membrane</keyword>
<keyword evidence="6" id="KW-0547">Nucleotide-binding</keyword>
<gene>
    <name evidence="11" type="ORF">GIS00_04670</name>
</gene>
<evidence type="ECO:0000256" key="3">
    <source>
        <dbReference type="ARBA" id="ARBA00022475"/>
    </source>
</evidence>
<dbReference type="Gene3D" id="3.40.50.300">
    <property type="entry name" value="P-loop containing nucleotide triphosphate hydrolases"/>
    <property type="match status" value="2"/>
</dbReference>
<comment type="subcellular location">
    <subcellularLocation>
        <location evidence="1">Cell membrane</location>
        <topology evidence="1">Peripheral membrane protein</topology>
    </subcellularLocation>
</comment>
<sequence length="528" mass="56824">MASVPPLDVVPAGTGDVGAEFGDEPIILARNISKSYGGVKALRDVTFRAYRGKVNVLVGENGAGKSTLMKILSGSAEPTSGEILLAGEPVTLPSPRAAQELGIGIIHQELSLFPNMSIAENMFAGREPRKGRRFVDFGHEKRRAAEVLARLGQSHLDPRRLVSELPIGQQQLVEIGRVLLEDVRILIMDEPTSALSNHEVDVLFEVMEELRKQDVTIIYISHKLDEFRRIGDYVTVFRDGALVSTESMTRTDTGWIVRQMVGRDPNSLFSRSGVTPGETLLEVRGLTSPGPVRPLVDDVTFSVAAGEVVGIYGLMGAGRTELMECLMGTREVSAGEVLIKGEPETTGTVQSRLDAGLALVPEDRQRDGLVQPMSVRDNVVLAVLSKLKRAGVLSQGEVQRTAEAKVKDLTIKIPGLGAQVTSLSGGNQQKVVLARALLTEPVVLLLDEPTRGIDIGAKSQIAGIMADLARSGFGVLFISSELAEVIAMADRVLVMAKGRITARFTAENVTEEKLVAASASDRVLEEIR</sequence>
<dbReference type="EMBL" id="WLYK01000001">
    <property type="protein sequence ID" value="MTD13240.1"/>
    <property type="molecule type" value="Genomic_DNA"/>
</dbReference>
<dbReference type="SUPFAM" id="SSF52540">
    <property type="entry name" value="P-loop containing nucleoside triphosphate hydrolases"/>
    <property type="match status" value="2"/>
</dbReference>
<dbReference type="InterPro" id="IPR003593">
    <property type="entry name" value="AAA+_ATPase"/>
</dbReference>
<evidence type="ECO:0000313" key="12">
    <source>
        <dbReference type="Proteomes" id="UP000460221"/>
    </source>
</evidence>
<dbReference type="GO" id="GO:0005524">
    <property type="term" value="F:ATP binding"/>
    <property type="evidence" value="ECO:0007669"/>
    <property type="project" value="UniProtKB-KW"/>
</dbReference>
<evidence type="ECO:0000256" key="4">
    <source>
        <dbReference type="ARBA" id="ARBA00022597"/>
    </source>
</evidence>
<keyword evidence="7 11" id="KW-0067">ATP-binding</keyword>
<dbReference type="CDD" id="cd03216">
    <property type="entry name" value="ABC_Carb_Monos_I"/>
    <property type="match status" value="1"/>
</dbReference>
<feature type="domain" description="ABC transporter" evidence="10">
    <location>
        <begin position="27"/>
        <end position="264"/>
    </location>
</feature>
<dbReference type="InterPro" id="IPR003439">
    <property type="entry name" value="ABC_transporter-like_ATP-bd"/>
</dbReference>
<dbReference type="GO" id="GO:0005886">
    <property type="term" value="C:plasma membrane"/>
    <property type="evidence" value="ECO:0007669"/>
    <property type="project" value="UniProtKB-SubCell"/>
</dbReference>
<keyword evidence="5" id="KW-0677">Repeat</keyword>